<dbReference type="GO" id="GO:0012505">
    <property type="term" value="C:endomembrane system"/>
    <property type="evidence" value="ECO:0007669"/>
    <property type="project" value="UniProtKB-SubCell"/>
</dbReference>
<comment type="subcellular location">
    <subcellularLocation>
        <location evidence="1">Endomembrane system</location>
        <topology evidence="1">Multi-pass membrane protein</topology>
    </subcellularLocation>
</comment>
<gene>
    <name evidence="6" type="ORF">R1flu_028683</name>
</gene>
<feature type="transmembrane region" description="Helical" evidence="5">
    <location>
        <begin position="12"/>
        <end position="32"/>
    </location>
</feature>
<feature type="transmembrane region" description="Helical" evidence="5">
    <location>
        <begin position="133"/>
        <end position="153"/>
    </location>
</feature>
<dbReference type="Proteomes" id="UP001605036">
    <property type="component" value="Unassembled WGS sequence"/>
</dbReference>
<accession>A0ABD1XMG3</accession>
<evidence type="ECO:0000256" key="1">
    <source>
        <dbReference type="ARBA" id="ARBA00004127"/>
    </source>
</evidence>
<protein>
    <submittedName>
        <fullName evidence="6">Uncharacterized protein</fullName>
    </submittedName>
</protein>
<feature type="transmembrane region" description="Helical" evidence="5">
    <location>
        <begin position="204"/>
        <end position="224"/>
    </location>
</feature>
<keyword evidence="2 5" id="KW-0812">Transmembrane</keyword>
<organism evidence="6 7">
    <name type="scientific">Riccia fluitans</name>
    <dbReference type="NCBI Taxonomy" id="41844"/>
    <lineage>
        <taxon>Eukaryota</taxon>
        <taxon>Viridiplantae</taxon>
        <taxon>Streptophyta</taxon>
        <taxon>Embryophyta</taxon>
        <taxon>Marchantiophyta</taxon>
        <taxon>Marchantiopsida</taxon>
        <taxon>Marchantiidae</taxon>
        <taxon>Marchantiales</taxon>
        <taxon>Ricciaceae</taxon>
        <taxon>Riccia</taxon>
    </lineage>
</organism>
<evidence type="ECO:0000256" key="5">
    <source>
        <dbReference type="SAM" id="Phobius"/>
    </source>
</evidence>
<dbReference type="PANTHER" id="PTHR10989">
    <property type="entry name" value="ANDROGEN-INDUCED PROTEIN 1-RELATED"/>
    <property type="match status" value="1"/>
</dbReference>
<reference evidence="6 7" key="1">
    <citation type="submission" date="2024-09" db="EMBL/GenBank/DDBJ databases">
        <title>Chromosome-scale assembly of Riccia fluitans.</title>
        <authorList>
            <person name="Paukszto L."/>
            <person name="Sawicki J."/>
            <person name="Karawczyk K."/>
            <person name="Piernik-Szablinska J."/>
            <person name="Szczecinska M."/>
            <person name="Mazdziarz M."/>
        </authorList>
    </citation>
    <scope>NUCLEOTIDE SEQUENCE [LARGE SCALE GENOMIC DNA]</scope>
    <source>
        <strain evidence="6">Rf_01</strain>
        <tissue evidence="6">Aerial parts of the thallus</tissue>
    </source>
</reference>
<evidence type="ECO:0000256" key="3">
    <source>
        <dbReference type="ARBA" id="ARBA00022989"/>
    </source>
</evidence>
<keyword evidence="7" id="KW-1185">Reference proteome</keyword>
<keyword evidence="3 5" id="KW-1133">Transmembrane helix</keyword>
<dbReference type="PANTHER" id="PTHR10989:SF16">
    <property type="entry name" value="AT02829P-RELATED"/>
    <property type="match status" value="1"/>
</dbReference>
<feature type="transmembrane region" description="Helical" evidence="5">
    <location>
        <begin position="52"/>
        <end position="73"/>
    </location>
</feature>
<proteinExistence type="predicted"/>
<dbReference type="Pfam" id="PF04750">
    <property type="entry name" value="Far-17a_AIG1"/>
    <property type="match status" value="1"/>
</dbReference>
<feature type="transmembrane region" description="Helical" evidence="5">
    <location>
        <begin position="165"/>
        <end position="184"/>
    </location>
</feature>
<evidence type="ECO:0000313" key="7">
    <source>
        <dbReference type="Proteomes" id="UP001605036"/>
    </source>
</evidence>
<dbReference type="AlphaFoldDB" id="A0ABD1XMG3"/>
<sequence length="237" mass="26534">MTSDGPNFVSSRIQFLFHFSAFAFFAYVFLWHFTPDAAKLAQAGGFGWFYKFLTFCGFNFQLIALFVCVLSHLNSKSEGLKRLADDLSSSSFSIANVITILYWSILVITMKPVDVEVDGGVHRTVTHGLRSAAAAPWYINLTVHLFNSIIAWIDISISERSFRPRAFATCYAFAIGYICWSQYASSINKIYPYPFLNDMPQPQGYILVSLVSLCTLHILSRIGARVASRSSAKSKLS</sequence>
<dbReference type="EMBL" id="JBHFFA010000008">
    <property type="protein sequence ID" value="KAL2610110.1"/>
    <property type="molecule type" value="Genomic_DNA"/>
</dbReference>
<feature type="transmembrane region" description="Helical" evidence="5">
    <location>
        <begin position="94"/>
        <end position="113"/>
    </location>
</feature>
<evidence type="ECO:0000313" key="6">
    <source>
        <dbReference type="EMBL" id="KAL2610110.1"/>
    </source>
</evidence>
<keyword evidence="4 5" id="KW-0472">Membrane</keyword>
<name>A0ABD1XMG3_9MARC</name>
<evidence type="ECO:0000256" key="2">
    <source>
        <dbReference type="ARBA" id="ARBA00022692"/>
    </source>
</evidence>
<comment type="caution">
    <text evidence="6">The sequence shown here is derived from an EMBL/GenBank/DDBJ whole genome shotgun (WGS) entry which is preliminary data.</text>
</comment>
<evidence type="ECO:0000256" key="4">
    <source>
        <dbReference type="ARBA" id="ARBA00023136"/>
    </source>
</evidence>
<dbReference type="InterPro" id="IPR006838">
    <property type="entry name" value="ADTRP_AIG1"/>
</dbReference>